<dbReference type="EMBL" id="BMAV01009494">
    <property type="protein sequence ID" value="GFY53798.1"/>
    <property type="molecule type" value="Genomic_DNA"/>
</dbReference>
<gene>
    <name evidence="1" type="ORF">TNIN_178331</name>
</gene>
<keyword evidence="2" id="KW-1185">Reference proteome</keyword>
<protein>
    <submittedName>
        <fullName evidence="1">Uncharacterized protein</fullName>
    </submittedName>
</protein>
<organism evidence="1 2">
    <name type="scientific">Trichonephila inaurata madagascariensis</name>
    <dbReference type="NCBI Taxonomy" id="2747483"/>
    <lineage>
        <taxon>Eukaryota</taxon>
        <taxon>Metazoa</taxon>
        <taxon>Ecdysozoa</taxon>
        <taxon>Arthropoda</taxon>
        <taxon>Chelicerata</taxon>
        <taxon>Arachnida</taxon>
        <taxon>Araneae</taxon>
        <taxon>Araneomorphae</taxon>
        <taxon>Entelegynae</taxon>
        <taxon>Araneoidea</taxon>
        <taxon>Nephilidae</taxon>
        <taxon>Trichonephila</taxon>
        <taxon>Trichonephila inaurata</taxon>
    </lineage>
</organism>
<proteinExistence type="predicted"/>
<evidence type="ECO:0000313" key="1">
    <source>
        <dbReference type="EMBL" id="GFY53798.1"/>
    </source>
</evidence>
<dbReference type="Proteomes" id="UP000886998">
    <property type="component" value="Unassembled WGS sequence"/>
</dbReference>
<name>A0A8X6XH88_9ARAC</name>
<dbReference type="OrthoDB" id="10583186at2759"/>
<accession>A0A8X6XH88</accession>
<reference evidence="1" key="1">
    <citation type="submission" date="2020-08" db="EMBL/GenBank/DDBJ databases">
        <title>Multicomponent nature underlies the extraordinary mechanical properties of spider dragline silk.</title>
        <authorList>
            <person name="Kono N."/>
            <person name="Nakamura H."/>
            <person name="Mori M."/>
            <person name="Yoshida Y."/>
            <person name="Ohtoshi R."/>
            <person name="Malay A.D."/>
            <person name="Moran D.A.P."/>
            <person name="Tomita M."/>
            <person name="Numata K."/>
            <person name="Arakawa K."/>
        </authorList>
    </citation>
    <scope>NUCLEOTIDE SEQUENCE</scope>
</reference>
<dbReference type="Gene3D" id="1.10.10.1450">
    <property type="match status" value="1"/>
</dbReference>
<evidence type="ECO:0000313" key="2">
    <source>
        <dbReference type="Proteomes" id="UP000886998"/>
    </source>
</evidence>
<sequence>MYYFEKGRKATLSFRHLNEHNGDGTIGESGCRKWNVHFKSVDTSLEDKPERGQLSNFDNQSLLAAVEGNEILTIRMWTFQPPFIVSKNLERYGNGLNVLLLPTNSAVTIQQMVSKF</sequence>
<comment type="caution">
    <text evidence="1">The sequence shown here is derived from an EMBL/GenBank/DDBJ whole genome shotgun (WGS) entry which is preliminary data.</text>
</comment>
<dbReference type="AlphaFoldDB" id="A0A8X6XH88"/>